<name>A0ABR0JBS0_9EURO</name>
<protein>
    <recommendedName>
        <fullName evidence="4">NAD(P)-binding domain-containing protein</fullName>
    </recommendedName>
</protein>
<gene>
    <name evidence="2" type="ORF">LTR69_006068</name>
</gene>
<keyword evidence="3" id="KW-1185">Reference proteome</keyword>
<keyword evidence="1" id="KW-1133">Transmembrane helix</keyword>
<dbReference type="Gene3D" id="3.40.50.720">
    <property type="entry name" value="NAD(P)-binding Rossmann-like Domain"/>
    <property type="match status" value="1"/>
</dbReference>
<dbReference type="InterPro" id="IPR036291">
    <property type="entry name" value="NAD(P)-bd_dom_sf"/>
</dbReference>
<dbReference type="SUPFAM" id="SSF51735">
    <property type="entry name" value="NAD(P)-binding Rossmann-fold domains"/>
    <property type="match status" value="1"/>
</dbReference>
<dbReference type="EMBL" id="JAVRRF010000012">
    <property type="protein sequence ID" value="KAK5059479.1"/>
    <property type="molecule type" value="Genomic_DNA"/>
</dbReference>
<dbReference type="PANTHER" id="PTHR14097">
    <property type="entry name" value="OXIDOREDUCTASE HTATIP2"/>
    <property type="match status" value="1"/>
</dbReference>
<sequence>MFMINVRTSNLRIRVSNLHALRFTTASARTKRLESQRMVHLILTGATGLVGSAVLSHILSLPNTTITRLSILSRNPSIPLLASPPPEGTPHANKTTHIEVISHQDFNTYSPEILDKLNGAEACIWALGVSQNDVSKDEYVQITRDFTLSAARAFSSLPSTTTNAQQTKFRFVYVSGMGATQTPGRFTPLFGRVKGETETALLKLAAESEFRAKLCAFNVRPAAVDGRNQPWLWRGVLRDKRSAAQRVYLPAVIAPIKWVGREGWLSPTEELGRVLVDMALDSTTRYEGDGVHEEGTILDNVALRRLGKEGVKSAS</sequence>
<keyword evidence="1" id="KW-0812">Transmembrane</keyword>
<evidence type="ECO:0000256" key="1">
    <source>
        <dbReference type="SAM" id="Phobius"/>
    </source>
</evidence>
<proteinExistence type="predicted"/>
<organism evidence="2 3">
    <name type="scientific">Exophiala sideris</name>
    <dbReference type="NCBI Taxonomy" id="1016849"/>
    <lineage>
        <taxon>Eukaryota</taxon>
        <taxon>Fungi</taxon>
        <taxon>Dikarya</taxon>
        <taxon>Ascomycota</taxon>
        <taxon>Pezizomycotina</taxon>
        <taxon>Eurotiomycetes</taxon>
        <taxon>Chaetothyriomycetidae</taxon>
        <taxon>Chaetothyriales</taxon>
        <taxon>Herpotrichiellaceae</taxon>
        <taxon>Exophiala</taxon>
    </lineage>
</organism>
<dbReference type="PANTHER" id="PTHR14097:SF8">
    <property type="entry name" value="NAD(P)-BINDING DOMAIN-CONTAINING PROTEIN"/>
    <property type="match status" value="1"/>
</dbReference>
<evidence type="ECO:0000313" key="2">
    <source>
        <dbReference type="EMBL" id="KAK5059479.1"/>
    </source>
</evidence>
<reference evidence="2 3" key="1">
    <citation type="submission" date="2023-08" db="EMBL/GenBank/DDBJ databases">
        <title>Black Yeasts Isolated from many extreme environments.</title>
        <authorList>
            <person name="Coleine C."/>
            <person name="Stajich J.E."/>
            <person name="Selbmann L."/>
        </authorList>
    </citation>
    <scope>NUCLEOTIDE SEQUENCE [LARGE SCALE GENOMIC DNA]</scope>
    <source>
        <strain evidence="2 3">CCFEE 6328</strain>
    </source>
</reference>
<comment type="caution">
    <text evidence="2">The sequence shown here is derived from an EMBL/GenBank/DDBJ whole genome shotgun (WGS) entry which is preliminary data.</text>
</comment>
<evidence type="ECO:0008006" key="4">
    <source>
        <dbReference type="Google" id="ProtNLM"/>
    </source>
</evidence>
<dbReference type="Proteomes" id="UP001345691">
    <property type="component" value="Unassembled WGS sequence"/>
</dbReference>
<keyword evidence="1" id="KW-0472">Membrane</keyword>
<accession>A0ABR0JBS0</accession>
<evidence type="ECO:0000313" key="3">
    <source>
        <dbReference type="Proteomes" id="UP001345691"/>
    </source>
</evidence>
<feature type="transmembrane region" description="Helical" evidence="1">
    <location>
        <begin position="39"/>
        <end position="59"/>
    </location>
</feature>